<dbReference type="GO" id="GO:0016020">
    <property type="term" value="C:membrane"/>
    <property type="evidence" value="ECO:0007669"/>
    <property type="project" value="UniProtKB-SubCell"/>
</dbReference>
<dbReference type="OrthoDB" id="5409259at2759"/>
<reference evidence="6 7" key="1">
    <citation type="journal article" date="2020" name="Genomics">
        <title>Complete, high-quality genomes from long-read metagenomic sequencing of two wolf lichen thalli reveals enigmatic genome architecture.</title>
        <authorList>
            <person name="McKenzie S.K."/>
            <person name="Walston R.F."/>
            <person name="Allen J.L."/>
        </authorList>
    </citation>
    <scope>NUCLEOTIDE SEQUENCE [LARGE SCALE GENOMIC DNA]</scope>
    <source>
        <strain evidence="6">WasteWater2</strain>
    </source>
</reference>
<evidence type="ECO:0000256" key="5">
    <source>
        <dbReference type="SAM" id="Phobius"/>
    </source>
</evidence>
<accession>A0A8H6FY06</accession>
<evidence type="ECO:0000256" key="2">
    <source>
        <dbReference type="ARBA" id="ARBA00022692"/>
    </source>
</evidence>
<evidence type="ECO:0000256" key="1">
    <source>
        <dbReference type="ARBA" id="ARBA00004141"/>
    </source>
</evidence>
<dbReference type="Gene3D" id="1.20.58.340">
    <property type="entry name" value="Magnesium transport protein CorA, transmembrane region"/>
    <property type="match status" value="1"/>
</dbReference>
<feature type="transmembrane region" description="Helical" evidence="5">
    <location>
        <begin position="468"/>
        <end position="489"/>
    </location>
</feature>
<feature type="transmembrane region" description="Helical" evidence="5">
    <location>
        <begin position="549"/>
        <end position="569"/>
    </location>
</feature>
<name>A0A8H6FY06_9LECA</name>
<proteinExistence type="predicted"/>
<dbReference type="AlphaFoldDB" id="A0A8H6FY06"/>
<keyword evidence="7" id="KW-1185">Reference proteome</keyword>
<comment type="caution">
    <text evidence="6">The sequence shown here is derived from an EMBL/GenBank/DDBJ whole genome shotgun (WGS) entry which is preliminary data.</text>
</comment>
<feature type="transmembrane region" description="Helical" evidence="5">
    <location>
        <begin position="509"/>
        <end position="528"/>
    </location>
</feature>
<sequence>MVDITEFAIRLPQGKAHTRNYALPLPVVPPRVPRDQEISNSVLDSIWSKLLYRRRPVAPDGFETFLRDLKEVTLADIYHTLNEKPAASFEGLIWFAVSSQDSSNVTFTSFFPNENVSSLSVYEAFHQFRADYEQASPGTLRLCCLTKTAPVIKRLFSYFRLFTLSAYSEPQFWARTLLAFLLCWSGYASQEFVDIILQSSDSKSNADRNRVFRLPSQVVPASSSWGFEYVWPFNVPDFSVFDIHTRRPYKAKPTMEIIQLFNHFKDDGSCNTTLSFDSTRALARFRILLTHPLPQDGGVTQPENLVDVVPLKCLYEIILIIHEQMNEESLEFIGKVFDRATEIVYTVCYHQIELLLTTHQVIHSRDHPGRAEYLYLLMLQDSITLTLHHIQAAKEQLCRQLSSTAGEALTTRKDNVLKDTDYLIESLNLTMVHLGECQQQVRFARPLGHQINTSRQAKSLEELKQNQIAGIIGFLVAIYVPVAFVSSYFGMNTVEILTGNLHNSLFWQIAIPLMVLTIMLPLSLSIIARVTRALSLSAGAFSLRQWPMIVDLCLTFFCLSLAAAHIVHWRRSQHHQFQELFRRISPHETVIVDGIFACFGLLKAVENSVLRNRRGRKWCFLWLVMTFVIALCAGLSLLDDSFATLLTPFGFVFVTLAVRPLIF</sequence>
<feature type="transmembrane region" description="Helical" evidence="5">
    <location>
        <begin position="618"/>
        <end position="636"/>
    </location>
</feature>
<dbReference type="SUPFAM" id="SSF144083">
    <property type="entry name" value="Magnesium transport protein CorA, transmembrane region"/>
    <property type="match status" value="1"/>
</dbReference>
<organism evidence="6 7">
    <name type="scientific">Letharia columbiana</name>
    <dbReference type="NCBI Taxonomy" id="112416"/>
    <lineage>
        <taxon>Eukaryota</taxon>
        <taxon>Fungi</taxon>
        <taxon>Dikarya</taxon>
        <taxon>Ascomycota</taxon>
        <taxon>Pezizomycotina</taxon>
        <taxon>Lecanoromycetes</taxon>
        <taxon>OSLEUM clade</taxon>
        <taxon>Lecanoromycetidae</taxon>
        <taxon>Lecanorales</taxon>
        <taxon>Lecanorineae</taxon>
        <taxon>Parmeliaceae</taxon>
        <taxon>Letharia</taxon>
    </lineage>
</organism>
<dbReference type="EMBL" id="JACCJC010000017">
    <property type="protein sequence ID" value="KAF6236865.1"/>
    <property type="molecule type" value="Genomic_DNA"/>
</dbReference>
<keyword evidence="3 5" id="KW-1133">Transmembrane helix</keyword>
<feature type="transmembrane region" description="Helical" evidence="5">
    <location>
        <begin position="642"/>
        <end position="662"/>
    </location>
</feature>
<keyword evidence="4 5" id="KW-0472">Membrane</keyword>
<evidence type="ECO:0000256" key="4">
    <source>
        <dbReference type="ARBA" id="ARBA00023136"/>
    </source>
</evidence>
<dbReference type="RefSeq" id="XP_037166198.1">
    <property type="nucleotide sequence ID" value="XM_037307074.1"/>
</dbReference>
<dbReference type="Proteomes" id="UP000578531">
    <property type="component" value="Unassembled WGS sequence"/>
</dbReference>
<protein>
    <submittedName>
        <fullName evidence="6">Uncharacterized protein</fullName>
    </submittedName>
</protein>
<evidence type="ECO:0000313" key="7">
    <source>
        <dbReference type="Proteomes" id="UP000578531"/>
    </source>
</evidence>
<comment type="subcellular location">
    <subcellularLocation>
        <location evidence="1">Membrane</location>
        <topology evidence="1">Multi-pass membrane protein</topology>
    </subcellularLocation>
</comment>
<evidence type="ECO:0000313" key="6">
    <source>
        <dbReference type="EMBL" id="KAF6236865.1"/>
    </source>
</evidence>
<gene>
    <name evidence="6" type="ORF">HO173_005156</name>
</gene>
<keyword evidence="2 5" id="KW-0812">Transmembrane</keyword>
<dbReference type="InterPro" id="IPR045863">
    <property type="entry name" value="CorA_TM1_TM2"/>
</dbReference>
<evidence type="ECO:0000256" key="3">
    <source>
        <dbReference type="ARBA" id="ARBA00022989"/>
    </source>
</evidence>
<dbReference type="GeneID" id="59286820"/>